<dbReference type="InterPro" id="IPR042099">
    <property type="entry name" value="ANL_N_sf"/>
</dbReference>
<proteinExistence type="predicted"/>
<evidence type="ECO:0000313" key="1">
    <source>
        <dbReference type="EMBL" id="AJJ34304.1"/>
    </source>
</evidence>
<protein>
    <submittedName>
        <fullName evidence="1">AMP-binding enzyme family protein</fullName>
    </submittedName>
</protein>
<dbReference type="Proteomes" id="UP000031883">
    <property type="component" value="Chromosome"/>
</dbReference>
<organism evidence="1 2">
    <name type="scientific">Yersinia rochesterensis</name>
    <dbReference type="NCBI Taxonomy" id="1604335"/>
    <lineage>
        <taxon>Bacteria</taxon>
        <taxon>Pseudomonadati</taxon>
        <taxon>Pseudomonadota</taxon>
        <taxon>Gammaproteobacteria</taxon>
        <taxon>Enterobacterales</taxon>
        <taxon>Yersiniaceae</taxon>
        <taxon>Yersinia</taxon>
    </lineage>
</organism>
<dbReference type="SUPFAM" id="SSF56801">
    <property type="entry name" value="Acetyl-CoA synthetase-like"/>
    <property type="match status" value="1"/>
</dbReference>
<dbReference type="PANTHER" id="PTHR43845:SF1">
    <property type="entry name" value="BLR5969 PROTEIN"/>
    <property type="match status" value="1"/>
</dbReference>
<dbReference type="EMBL" id="CP009997">
    <property type="protein sequence ID" value="AJJ34304.1"/>
    <property type="molecule type" value="Genomic_DNA"/>
</dbReference>
<accession>A0ABN4F9J6</accession>
<dbReference type="Gene3D" id="3.40.50.12780">
    <property type="entry name" value="N-terminal domain of ligase-like"/>
    <property type="match status" value="1"/>
</dbReference>
<evidence type="ECO:0000313" key="2">
    <source>
        <dbReference type="Proteomes" id="UP000031883"/>
    </source>
</evidence>
<sequence>MTKSNTNQTNATTMHLTDTLNQKIILSPEQLVTFARNHSPFYAQLYRDVPMTGWQLQDLPLIDPVQYWKNSCALEDWPVLTGPVRGAQVFKTGGTAGGSKLSVYTQDEWRAFITTFGRGVSSQLQSGDRVANLFFAGDLYASFLFIHGVLSHMNTPVCEYPFTGASAADPEALTEQINRHKINALVGIPAHLLHYITELDMQGILLPGVTTILYGGESLFAEQLQLFRRVLPNARIASIGCASVDAGLIGASTPDCHLGEHRCFEPETIVEIINEATKEPICDTHSSGMLVITNLTRTLMPMIRYPVGDIAAWVEPQGSKNRKFILQGRSSFGHRLRVGYASLFPDEINTLISEQLGNCYWQLLIEQFGGCDNLTICIAFPGNSDNSEVLIRHLQKRDASITSLMQHGQLVVSVQWCRQTDLKLHPRTGKLQRVIDCRNYQAQVGSSE</sequence>
<gene>
    <name evidence="1" type="ORF">CH54_414</name>
</gene>
<dbReference type="PANTHER" id="PTHR43845">
    <property type="entry name" value="BLR5969 PROTEIN"/>
    <property type="match status" value="1"/>
</dbReference>
<keyword evidence="2" id="KW-1185">Reference proteome</keyword>
<name>A0ABN4F9J6_9GAMM</name>
<reference evidence="1 2" key="1">
    <citation type="journal article" date="2015" name="Genome Announc.">
        <title>Thirty-Two Complete Genome Assemblies of Nine Yersinia Species, Including Y. pestis, Y. pseudotuberculosis, and Y. enterocolitica.</title>
        <authorList>
            <person name="Johnson S.L."/>
            <person name="Daligault H.E."/>
            <person name="Davenport K.W."/>
            <person name="Jaissle J."/>
            <person name="Frey K.G."/>
            <person name="Ladner J.T."/>
            <person name="Broomall S.M."/>
            <person name="Bishop-Lilly K.A."/>
            <person name="Bruce D.C."/>
            <person name="Coyne S.R."/>
            <person name="Gibbons H.S."/>
            <person name="Lo C.C."/>
            <person name="Munk A.C."/>
            <person name="Rosenzweig C.N."/>
            <person name="Koroleva G.I."/>
            <person name="Palacios G.F."/>
            <person name="Redden C.L."/>
            <person name="Xu Y."/>
            <person name="Minogue T.D."/>
            <person name="Chain P.S."/>
        </authorList>
    </citation>
    <scope>NUCLEOTIDE SEQUENCE [LARGE SCALE GENOMIC DNA]</scope>
    <source>
        <strain evidence="1 2">Y231</strain>
    </source>
</reference>